<dbReference type="InterPro" id="IPR029055">
    <property type="entry name" value="Ntn_hydrolases_N"/>
</dbReference>
<evidence type="ECO:0008006" key="3">
    <source>
        <dbReference type="Google" id="ProtNLM"/>
    </source>
</evidence>
<dbReference type="EMBL" id="LDRV01000122">
    <property type="protein sequence ID" value="KTS06943.1"/>
    <property type="molecule type" value="Genomic_DNA"/>
</dbReference>
<protein>
    <recommendedName>
        <fullName evidence="3">DUF1028 domain-containing protein</fullName>
    </recommendedName>
</protein>
<evidence type="ECO:0000313" key="2">
    <source>
        <dbReference type="Proteomes" id="UP000072189"/>
    </source>
</evidence>
<dbReference type="PANTHER" id="PTHR39328">
    <property type="entry name" value="BLL2871 PROTEIN"/>
    <property type="match status" value="1"/>
</dbReference>
<sequence>MTFTVLARDTRRGLIGAATASRSLAVGASVIAVDPAVGVAASQAWTNRSLRGRLLTAMREGGTAVEAVASVPSWDDGHALRQVAALAWDAPGAAWSGESITAWAGQVTTTDAVFVGNLLTGPEVLEAMAEAWSRGSGEADAELADRLIEVLRAGERAGGDARGRQSSALVVASPEDTVVDLRVDDHDDPLAELTRLRALSAMPVEVPSASR</sequence>
<reference evidence="1 2" key="1">
    <citation type="journal article" date="2016" name="Front. Microbiol.">
        <title>Genomic Resource of Rice Seed Associated Bacteria.</title>
        <authorList>
            <person name="Midha S."/>
            <person name="Bansal K."/>
            <person name="Sharma S."/>
            <person name="Kumar N."/>
            <person name="Patil P.P."/>
            <person name="Chaudhry V."/>
            <person name="Patil P.B."/>
        </authorList>
    </citation>
    <scope>NUCLEOTIDE SEQUENCE [LARGE SCALE GENOMIC DNA]</scope>
    <source>
        <strain evidence="1 2">RSA3</strain>
    </source>
</reference>
<dbReference type="AlphaFoldDB" id="A0A147F2X8"/>
<accession>A0A147F2X8</accession>
<dbReference type="OrthoDB" id="9790012at2"/>
<dbReference type="RefSeq" id="WP_058598178.1">
    <property type="nucleotide sequence ID" value="NZ_LDRU01000134.1"/>
</dbReference>
<gene>
    <name evidence="1" type="ORF">RSA3_16725</name>
</gene>
<proteinExistence type="predicted"/>
<dbReference type="Pfam" id="PF06267">
    <property type="entry name" value="DUF1028"/>
    <property type="match status" value="1"/>
</dbReference>
<evidence type="ECO:0000313" key="1">
    <source>
        <dbReference type="EMBL" id="KTS06943.1"/>
    </source>
</evidence>
<dbReference type="PANTHER" id="PTHR39328:SF1">
    <property type="entry name" value="BLL2871 PROTEIN"/>
    <property type="match status" value="1"/>
</dbReference>
<dbReference type="SUPFAM" id="SSF56235">
    <property type="entry name" value="N-terminal nucleophile aminohydrolases (Ntn hydrolases)"/>
    <property type="match status" value="1"/>
</dbReference>
<comment type="caution">
    <text evidence="1">The sequence shown here is derived from an EMBL/GenBank/DDBJ whole genome shotgun (WGS) entry which is preliminary data.</text>
</comment>
<organism evidence="1 2">
    <name type="scientific">Microbacterium testaceum</name>
    <name type="common">Aureobacterium testaceum</name>
    <name type="synonym">Brevibacterium testaceum</name>
    <dbReference type="NCBI Taxonomy" id="2033"/>
    <lineage>
        <taxon>Bacteria</taxon>
        <taxon>Bacillati</taxon>
        <taxon>Actinomycetota</taxon>
        <taxon>Actinomycetes</taxon>
        <taxon>Micrococcales</taxon>
        <taxon>Microbacteriaceae</taxon>
        <taxon>Microbacterium</taxon>
    </lineage>
</organism>
<dbReference type="PATRIC" id="fig|2033.5.peg.684"/>
<dbReference type="InterPro" id="IPR010430">
    <property type="entry name" value="DUF1028"/>
</dbReference>
<dbReference type="Gene3D" id="3.60.20.10">
    <property type="entry name" value="Glutamine Phosphoribosylpyrophosphate, subunit 1, domain 1"/>
    <property type="match status" value="1"/>
</dbReference>
<dbReference type="Proteomes" id="UP000072189">
    <property type="component" value="Unassembled WGS sequence"/>
</dbReference>
<name>A0A147F2X8_MICTE</name>